<evidence type="ECO:0000256" key="2">
    <source>
        <dbReference type="SAM" id="Phobius"/>
    </source>
</evidence>
<reference evidence="4 5" key="1">
    <citation type="journal article" date="2014" name="PLoS Genet.">
        <title>Phylogenetically driven sequencing of extremely halophilic archaea reveals strategies for static and dynamic osmo-response.</title>
        <authorList>
            <person name="Becker E.A."/>
            <person name="Seitzer P.M."/>
            <person name="Tritt A."/>
            <person name="Larsen D."/>
            <person name="Krusor M."/>
            <person name="Yao A.I."/>
            <person name="Wu D."/>
            <person name="Madern D."/>
            <person name="Eisen J.A."/>
            <person name="Darling A.E."/>
            <person name="Facciotti M.T."/>
        </authorList>
    </citation>
    <scope>NUCLEOTIDE SEQUENCE [LARGE SCALE GENOMIC DNA]</scope>
    <source>
        <strain evidence="4 5">ATCC BAA-1512</strain>
    </source>
</reference>
<evidence type="ECO:0000259" key="3">
    <source>
        <dbReference type="Pfam" id="PF26514"/>
    </source>
</evidence>
<name>M0I5N6_9EURY</name>
<dbReference type="Proteomes" id="UP000011550">
    <property type="component" value="Unassembled WGS sequence"/>
</dbReference>
<evidence type="ECO:0000256" key="1">
    <source>
        <dbReference type="SAM" id="MobiDB-lite"/>
    </source>
</evidence>
<dbReference type="PATRIC" id="fig|662479.7.peg.2735"/>
<feature type="transmembrane region" description="Helical" evidence="2">
    <location>
        <begin position="206"/>
        <end position="230"/>
    </location>
</feature>
<comment type="caution">
    <text evidence="4">The sequence shown here is derived from an EMBL/GenBank/DDBJ whole genome shotgun (WGS) entry which is preliminary data.</text>
</comment>
<evidence type="ECO:0000313" key="5">
    <source>
        <dbReference type="Proteomes" id="UP000011550"/>
    </source>
</evidence>
<feature type="transmembrane region" description="Helical" evidence="2">
    <location>
        <begin position="281"/>
        <end position="303"/>
    </location>
</feature>
<feature type="domain" description="DUF8173" evidence="3">
    <location>
        <begin position="214"/>
        <end position="346"/>
    </location>
</feature>
<dbReference type="EMBL" id="AOLN01000018">
    <property type="protein sequence ID" value="ELZ91338.1"/>
    <property type="molecule type" value="Genomic_DNA"/>
</dbReference>
<keyword evidence="2" id="KW-0812">Transmembrane</keyword>
<sequence>MIPMFTTKQLGAVLLAILVVGSLAGVAAAQQGPSAGGTIVVDEGETYTGDLESVGGTVVIAGTVDGNVETTAGTVLVTETGEITGSLEGVAGSVTIEGAVGDDVSLAAGAILVRDTATIDGSLEAAGGDVRLDGTVTGDVTVGAEELTVGPNARVGGALEYDAESATIDSAAVVDGGVTEVDAVTIEGPSIVGVPFEFGQFEGPVIPAWVVSGYWFLANFVLGAIIVLAAPGFARRVTGLGTKKAARSGGVGLLTIVAVPIVLLVILLTIIGIPLSLAGGAGFLLVLWVAGIYGALVLGTWLLSLGDYDNRWAALFVGLFILALLDFVPLGGIVEFVVLLVGLGAFALALRGESGDEGDDMGAPDEGSQEDAPVV</sequence>
<dbReference type="AlphaFoldDB" id="M0I5N6"/>
<proteinExistence type="predicted"/>
<feature type="compositionally biased region" description="Acidic residues" evidence="1">
    <location>
        <begin position="356"/>
        <end position="369"/>
    </location>
</feature>
<keyword evidence="2" id="KW-0472">Membrane</keyword>
<gene>
    <name evidence="4" type="ORF">C440_13529</name>
</gene>
<protein>
    <recommendedName>
        <fullName evidence="3">DUF8173 domain-containing protein</fullName>
    </recommendedName>
</protein>
<dbReference type="Pfam" id="PF26514">
    <property type="entry name" value="DUF8173"/>
    <property type="match status" value="1"/>
</dbReference>
<accession>M0I5N6</accession>
<dbReference type="InterPro" id="IPR058486">
    <property type="entry name" value="DUF8173"/>
</dbReference>
<evidence type="ECO:0000313" key="4">
    <source>
        <dbReference type="EMBL" id="ELZ91338.1"/>
    </source>
</evidence>
<feature type="transmembrane region" description="Helical" evidence="2">
    <location>
        <begin position="251"/>
        <end position="275"/>
    </location>
</feature>
<keyword evidence="5" id="KW-1185">Reference proteome</keyword>
<feature type="transmembrane region" description="Helical" evidence="2">
    <location>
        <begin position="315"/>
        <end position="348"/>
    </location>
</feature>
<organism evidence="4 5">
    <name type="scientific">Haloferax mucosum ATCC BAA-1512</name>
    <dbReference type="NCBI Taxonomy" id="662479"/>
    <lineage>
        <taxon>Archaea</taxon>
        <taxon>Methanobacteriati</taxon>
        <taxon>Methanobacteriota</taxon>
        <taxon>Stenosarchaea group</taxon>
        <taxon>Halobacteria</taxon>
        <taxon>Halobacteriales</taxon>
        <taxon>Haloferacaceae</taxon>
        <taxon>Haloferax</taxon>
    </lineage>
</organism>
<keyword evidence="2" id="KW-1133">Transmembrane helix</keyword>
<feature type="region of interest" description="Disordered" evidence="1">
    <location>
        <begin position="356"/>
        <end position="375"/>
    </location>
</feature>
<dbReference type="STRING" id="662479.C440_13529"/>